<evidence type="ECO:0000313" key="3">
    <source>
        <dbReference type="Proteomes" id="UP000055060"/>
    </source>
</evidence>
<proteinExistence type="predicted"/>
<evidence type="ECO:0000313" key="2">
    <source>
        <dbReference type="EMBL" id="GAP14838.1"/>
    </source>
</evidence>
<feature type="transmembrane region" description="Helical" evidence="1">
    <location>
        <begin position="21"/>
        <end position="44"/>
    </location>
</feature>
<reference evidence="2" key="1">
    <citation type="submission" date="2015-07" db="EMBL/GenBank/DDBJ databases">
        <title>Draft Genome Sequences of Anaerolinea thermolimosa IMO-1, Bellilinea caldifistulae GOMI-1, Leptolinea tardivitalis YMTK-2, Levilinea saccharolytica KIBI-1,Longilinea arvoryzae KOME-1, Previously Described as Members of the Anaerolineaceae (Chloroflexi).</title>
        <authorList>
            <person name="Sekiguchi Y."/>
            <person name="Ohashi A."/>
            <person name="Matsuura N."/>
            <person name="Tourlousse M.D."/>
        </authorList>
    </citation>
    <scope>NUCLEOTIDE SEQUENCE [LARGE SCALE GENOMIC DNA]</scope>
    <source>
        <strain evidence="2">KOME-1</strain>
    </source>
</reference>
<protein>
    <submittedName>
        <fullName evidence="2">Uncharacterized protein</fullName>
    </submittedName>
</protein>
<keyword evidence="1" id="KW-0812">Transmembrane</keyword>
<sequence>MLQGFSRFLDQASEFLATRKGLLPILGMLLIGVNFVFRLAVPGWFQESDFFLHLGLILAILGFLLAQAL</sequence>
<keyword evidence="3" id="KW-1185">Reference proteome</keyword>
<organism evidence="2">
    <name type="scientific">Longilinea arvoryzae</name>
    <dbReference type="NCBI Taxonomy" id="360412"/>
    <lineage>
        <taxon>Bacteria</taxon>
        <taxon>Bacillati</taxon>
        <taxon>Chloroflexota</taxon>
        <taxon>Anaerolineae</taxon>
        <taxon>Anaerolineales</taxon>
        <taxon>Anaerolineaceae</taxon>
        <taxon>Longilinea</taxon>
    </lineage>
</organism>
<evidence type="ECO:0000256" key="1">
    <source>
        <dbReference type="SAM" id="Phobius"/>
    </source>
</evidence>
<keyword evidence="1" id="KW-1133">Transmembrane helix</keyword>
<dbReference type="EMBL" id="DF967972">
    <property type="protein sequence ID" value="GAP14838.1"/>
    <property type="molecule type" value="Genomic_DNA"/>
</dbReference>
<keyword evidence="1" id="KW-0472">Membrane</keyword>
<accession>A0A0S7BK13</accession>
<dbReference type="RefSeq" id="WP_075074065.1">
    <property type="nucleotide sequence ID" value="NZ_DF967972.1"/>
</dbReference>
<gene>
    <name evidence="2" type="ORF">LARV_02614</name>
</gene>
<feature type="transmembrane region" description="Helical" evidence="1">
    <location>
        <begin position="50"/>
        <end position="68"/>
    </location>
</feature>
<name>A0A0S7BK13_9CHLR</name>
<dbReference type="Proteomes" id="UP000055060">
    <property type="component" value="Unassembled WGS sequence"/>
</dbReference>
<dbReference type="AlphaFoldDB" id="A0A0S7BK13"/>
<dbReference type="STRING" id="360412.LARV_02614"/>